<dbReference type="Gene3D" id="1.25.40.10">
    <property type="entry name" value="Tetratricopeptide repeat domain"/>
    <property type="match status" value="1"/>
</dbReference>
<dbReference type="RefSeq" id="WP_100201162.1">
    <property type="nucleotide sequence ID" value="NZ_PGGW01000018.1"/>
</dbReference>
<dbReference type="EMBL" id="PGGW01000018">
    <property type="protein sequence ID" value="PJE99187.1"/>
    <property type="molecule type" value="Genomic_DNA"/>
</dbReference>
<dbReference type="AlphaFoldDB" id="A0A2M8M4Q8"/>
<organism evidence="3 4">
    <name type="scientific">Streptomyces carminius</name>
    <dbReference type="NCBI Taxonomy" id="2665496"/>
    <lineage>
        <taxon>Bacteria</taxon>
        <taxon>Bacillati</taxon>
        <taxon>Actinomycetota</taxon>
        <taxon>Actinomycetes</taxon>
        <taxon>Kitasatosporales</taxon>
        <taxon>Streptomycetaceae</taxon>
        <taxon>Streptomyces</taxon>
    </lineage>
</organism>
<sequence>MTTSFTLTSWQPHPDPVDREVWLTLLGRFHLEIRSRRVVLSPSVQRLLAFLALHREGVARPVVAETLWPDLAVRRAGASLRSTLWRLSRCSGPCELVRPGDATLSLAPRVGVDLHLAERSAARLTAPPGGGDAGGDARAAGPVPRYTLDCLGEDLLPDWTEDWLLIAREHFRQTRLHALEAVCRRLLRAGLRTAAMEAAMAAVEAEPLRESAHRHVVRVHLAEGNAAEALRHYEFFRLLLRRELGLAPSAEFRRLMAPCLGRPLDRGPAVP</sequence>
<dbReference type="InterPro" id="IPR036388">
    <property type="entry name" value="WH-like_DNA-bd_sf"/>
</dbReference>
<dbReference type="SUPFAM" id="SSF48452">
    <property type="entry name" value="TPR-like"/>
    <property type="match status" value="1"/>
</dbReference>
<dbReference type="PANTHER" id="PTHR35807">
    <property type="entry name" value="TRANSCRIPTIONAL REGULATOR REDD-RELATED"/>
    <property type="match status" value="1"/>
</dbReference>
<dbReference type="SMART" id="SM01043">
    <property type="entry name" value="BTAD"/>
    <property type="match status" value="1"/>
</dbReference>
<accession>A0A2M8M4Q8</accession>
<reference evidence="3 4" key="1">
    <citation type="submission" date="2017-11" db="EMBL/GenBank/DDBJ databases">
        <title>Streptomyces carmine sp. nov., a novel actinomycete isolated from Sophora alopecuroides in Xinjiang, China.</title>
        <authorList>
            <person name="Wang Y."/>
            <person name="Luo X."/>
            <person name="Wan C."/>
            <person name="Zhang L."/>
        </authorList>
    </citation>
    <scope>NUCLEOTIDE SEQUENCE [LARGE SCALE GENOMIC DNA]</scope>
    <source>
        <strain evidence="3 4">TRM SA0054</strain>
    </source>
</reference>
<dbReference type="InterPro" id="IPR005158">
    <property type="entry name" value="BTAD"/>
</dbReference>
<evidence type="ECO:0000313" key="4">
    <source>
        <dbReference type="Proteomes" id="UP000230407"/>
    </source>
</evidence>
<keyword evidence="4" id="KW-1185">Reference proteome</keyword>
<name>A0A2M8M4Q8_9ACTN</name>
<keyword evidence="1" id="KW-0902">Two-component regulatory system</keyword>
<dbReference type="GO" id="GO:0000160">
    <property type="term" value="P:phosphorelay signal transduction system"/>
    <property type="evidence" value="ECO:0007669"/>
    <property type="project" value="UniProtKB-KW"/>
</dbReference>
<dbReference type="InterPro" id="IPR011990">
    <property type="entry name" value="TPR-like_helical_dom_sf"/>
</dbReference>
<proteinExistence type="predicted"/>
<dbReference type="Pfam" id="PF03704">
    <property type="entry name" value="BTAD"/>
    <property type="match status" value="1"/>
</dbReference>
<gene>
    <name evidence="3" type="ORF">CUT44_06285</name>
</gene>
<evidence type="ECO:0000256" key="1">
    <source>
        <dbReference type="ARBA" id="ARBA00023012"/>
    </source>
</evidence>
<feature type="domain" description="Bacterial transcriptional activator" evidence="2">
    <location>
        <begin position="112"/>
        <end position="260"/>
    </location>
</feature>
<comment type="caution">
    <text evidence="3">The sequence shown here is derived from an EMBL/GenBank/DDBJ whole genome shotgun (WGS) entry which is preliminary data.</text>
</comment>
<evidence type="ECO:0000259" key="2">
    <source>
        <dbReference type="SMART" id="SM01043"/>
    </source>
</evidence>
<dbReference type="Proteomes" id="UP000230407">
    <property type="component" value="Unassembled WGS sequence"/>
</dbReference>
<protein>
    <submittedName>
        <fullName evidence="3">Transcriptional regulator</fullName>
    </submittedName>
</protein>
<evidence type="ECO:0000313" key="3">
    <source>
        <dbReference type="EMBL" id="PJE99187.1"/>
    </source>
</evidence>
<dbReference type="Gene3D" id="1.10.10.10">
    <property type="entry name" value="Winged helix-like DNA-binding domain superfamily/Winged helix DNA-binding domain"/>
    <property type="match status" value="1"/>
</dbReference>
<dbReference type="InterPro" id="IPR051677">
    <property type="entry name" value="AfsR-DnrI-RedD_regulator"/>
</dbReference>